<feature type="compositionally biased region" description="Low complexity" evidence="3">
    <location>
        <begin position="21"/>
        <end position="30"/>
    </location>
</feature>
<dbReference type="Proteomes" id="UP001345013">
    <property type="component" value="Unassembled WGS sequence"/>
</dbReference>
<evidence type="ECO:0000313" key="5">
    <source>
        <dbReference type="Proteomes" id="UP001345013"/>
    </source>
</evidence>
<keyword evidence="5" id="KW-1185">Reference proteome</keyword>
<evidence type="ECO:0008006" key="6">
    <source>
        <dbReference type="Google" id="ProtNLM"/>
    </source>
</evidence>
<proteinExistence type="predicted"/>
<protein>
    <recommendedName>
        <fullName evidence="6">Ribosomal protein S11</fullName>
    </recommendedName>
</protein>
<evidence type="ECO:0000256" key="3">
    <source>
        <dbReference type="SAM" id="MobiDB-lite"/>
    </source>
</evidence>
<name>A0ABR0JVW9_9EURO</name>
<feature type="region of interest" description="Disordered" evidence="3">
    <location>
        <begin position="21"/>
        <end position="90"/>
    </location>
</feature>
<dbReference type="SUPFAM" id="SSF53137">
    <property type="entry name" value="Translational machinery components"/>
    <property type="match status" value="1"/>
</dbReference>
<dbReference type="EMBL" id="JAVRRG010000238">
    <property type="protein sequence ID" value="KAK5075871.1"/>
    <property type="molecule type" value="Genomic_DNA"/>
</dbReference>
<keyword evidence="2" id="KW-0687">Ribonucleoprotein</keyword>
<comment type="caution">
    <text evidence="4">The sequence shown here is derived from an EMBL/GenBank/DDBJ whole genome shotgun (WGS) entry which is preliminary data.</text>
</comment>
<evidence type="ECO:0000256" key="1">
    <source>
        <dbReference type="ARBA" id="ARBA00022980"/>
    </source>
</evidence>
<feature type="compositionally biased region" description="Low complexity" evidence="3">
    <location>
        <begin position="60"/>
        <end position="72"/>
    </location>
</feature>
<sequence>MSRSALSSMCRRCQSHFSSIRRSNFSTSSRSRAEQPPSRFATQPVPSRIPQQAYQQSPEAQANLQRLAQQANSEAQTRPQAGASPNEPYHLNVYSHKHNTHITFTAPSRDPILSFSCGNIGLKGAQRGSFDAAYQLSSYTFRKIAEKNWKIGGKKAPGTPITLNDPKVRDRGIEVVLRGYGNGREAFTKAMLGSEGRIVKGLVKKVTDGTRLKFGGVRSRAVRRLG</sequence>
<reference evidence="4 5" key="1">
    <citation type="submission" date="2023-08" db="EMBL/GenBank/DDBJ databases">
        <title>Black Yeasts Isolated from many extreme environments.</title>
        <authorList>
            <person name="Coleine C."/>
            <person name="Stajich J.E."/>
            <person name="Selbmann L."/>
        </authorList>
    </citation>
    <scope>NUCLEOTIDE SEQUENCE [LARGE SCALE GENOMIC DNA]</scope>
    <source>
        <strain evidence="4 5">CCFEE 5885</strain>
    </source>
</reference>
<accession>A0ABR0JVW9</accession>
<gene>
    <name evidence="4" type="ORF">LTR24_009812</name>
</gene>
<feature type="compositionally biased region" description="Polar residues" evidence="3">
    <location>
        <begin position="40"/>
        <end position="59"/>
    </location>
</feature>
<organism evidence="4 5">
    <name type="scientific">Lithohypha guttulata</name>
    <dbReference type="NCBI Taxonomy" id="1690604"/>
    <lineage>
        <taxon>Eukaryota</taxon>
        <taxon>Fungi</taxon>
        <taxon>Dikarya</taxon>
        <taxon>Ascomycota</taxon>
        <taxon>Pezizomycotina</taxon>
        <taxon>Eurotiomycetes</taxon>
        <taxon>Chaetothyriomycetidae</taxon>
        <taxon>Chaetothyriales</taxon>
        <taxon>Trichomeriaceae</taxon>
        <taxon>Lithohypha</taxon>
    </lineage>
</organism>
<keyword evidence="1" id="KW-0689">Ribosomal protein</keyword>
<evidence type="ECO:0000313" key="4">
    <source>
        <dbReference type="EMBL" id="KAK5075871.1"/>
    </source>
</evidence>
<dbReference type="Gene3D" id="3.30.420.80">
    <property type="entry name" value="Ribosomal protein S11"/>
    <property type="match status" value="1"/>
</dbReference>
<dbReference type="InterPro" id="IPR036967">
    <property type="entry name" value="Ribosomal_uS11_sf"/>
</dbReference>
<evidence type="ECO:0000256" key="2">
    <source>
        <dbReference type="ARBA" id="ARBA00023274"/>
    </source>
</evidence>